<name>X6L8R2_RETFI</name>
<evidence type="ECO:0000256" key="4">
    <source>
        <dbReference type="SAM" id="MobiDB-lite"/>
    </source>
</evidence>
<evidence type="ECO:0000256" key="2">
    <source>
        <dbReference type="ARBA" id="ARBA00022737"/>
    </source>
</evidence>
<feature type="compositionally biased region" description="Polar residues" evidence="4">
    <location>
        <begin position="83"/>
        <end position="92"/>
    </location>
</feature>
<keyword evidence="6" id="KW-1185">Reference proteome</keyword>
<evidence type="ECO:0000313" key="6">
    <source>
        <dbReference type="Proteomes" id="UP000023152"/>
    </source>
</evidence>
<keyword evidence="1 3" id="KW-0853">WD repeat</keyword>
<proteinExistence type="predicted"/>
<dbReference type="InterPro" id="IPR001680">
    <property type="entry name" value="WD40_rpt"/>
</dbReference>
<reference evidence="5 6" key="1">
    <citation type="journal article" date="2013" name="Curr. Biol.">
        <title>The Genome of the Foraminiferan Reticulomyxa filosa.</title>
        <authorList>
            <person name="Glockner G."/>
            <person name="Hulsmann N."/>
            <person name="Schleicher M."/>
            <person name="Noegel A.A."/>
            <person name="Eichinger L."/>
            <person name="Gallinger C."/>
            <person name="Pawlowski J."/>
            <person name="Sierra R."/>
            <person name="Euteneuer U."/>
            <person name="Pillet L."/>
            <person name="Moustafa A."/>
            <person name="Platzer M."/>
            <person name="Groth M."/>
            <person name="Szafranski K."/>
            <person name="Schliwa M."/>
        </authorList>
    </citation>
    <scope>NUCLEOTIDE SEQUENCE [LARGE SCALE GENOMIC DNA]</scope>
</reference>
<dbReference type="InterPro" id="IPR019775">
    <property type="entry name" value="WD40_repeat_CS"/>
</dbReference>
<protein>
    <submittedName>
        <fullName evidence="5">Uncharacterized protein</fullName>
    </submittedName>
</protein>
<evidence type="ECO:0000256" key="3">
    <source>
        <dbReference type="PROSITE-ProRule" id="PRU00221"/>
    </source>
</evidence>
<dbReference type="AlphaFoldDB" id="X6L8R2"/>
<feature type="region of interest" description="Disordered" evidence="4">
    <location>
        <begin position="73"/>
        <end position="92"/>
    </location>
</feature>
<gene>
    <name evidence="5" type="ORF">RFI_39128</name>
</gene>
<dbReference type="PROSITE" id="PS50082">
    <property type="entry name" value="WD_REPEATS_2"/>
    <property type="match status" value="1"/>
</dbReference>
<dbReference type="PROSITE" id="PS00678">
    <property type="entry name" value="WD_REPEATS_1"/>
    <property type="match status" value="1"/>
</dbReference>
<dbReference type="InterPro" id="IPR036322">
    <property type="entry name" value="WD40_repeat_dom_sf"/>
</dbReference>
<evidence type="ECO:0000256" key="1">
    <source>
        <dbReference type="ARBA" id="ARBA00022574"/>
    </source>
</evidence>
<accession>X6L8R2</accession>
<dbReference type="Pfam" id="PF00400">
    <property type="entry name" value="WD40"/>
    <property type="match status" value="1"/>
</dbReference>
<feature type="repeat" description="WD" evidence="3">
    <location>
        <begin position="109"/>
        <end position="151"/>
    </location>
</feature>
<dbReference type="EMBL" id="ASPP01046855">
    <property type="protein sequence ID" value="ETN98382.1"/>
    <property type="molecule type" value="Genomic_DNA"/>
</dbReference>
<dbReference type="Gene3D" id="2.130.10.10">
    <property type="entry name" value="YVTN repeat-like/Quinoprotein amine dehydrogenase"/>
    <property type="match status" value="1"/>
</dbReference>
<comment type="caution">
    <text evidence="5">The sequence shown here is derived from an EMBL/GenBank/DDBJ whole genome shotgun (WGS) entry which is preliminary data.</text>
</comment>
<organism evidence="5 6">
    <name type="scientific">Reticulomyxa filosa</name>
    <dbReference type="NCBI Taxonomy" id="46433"/>
    <lineage>
        <taxon>Eukaryota</taxon>
        <taxon>Sar</taxon>
        <taxon>Rhizaria</taxon>
        <taxon>Retaria</taxon>
        <taxon>Foraminifera</taxon>
        <taxon>Monothalamids</taxon>
        <taxon>Reticulomyxidae</taxon>
        <taxon>Reticulomyxa</taxon>
    </lineage>
</organism>
<evidence type="ECO:0000313" key="5">
    <source>
        <dbReference type="EMBL" id="ETN98382.1"/>
    </source>
</evidence>
<dbReference type="SUPFAM" id="SSF50978">
    <property type="entry name" value="WD40 repeat-like"/>
    <property type="match status" value="1"/>
</dbReference>
<feature type="non-terminal residue" evidence="5">
    <location>
        <position position="151"/>
    </location>
</feature>
<dbReference type="Proteomes" id="UP000023152">
    <property type="component" value="Unassembled WGS sequence"/>
</dbReference>
<dbReference type="PROSITE" id="PS50294">
    <property type="entry name" value="WD_REPEATS_REGION"/>
    <property type="match status" value="1"/>
</dbReference>
<dbReference type="InterPro" id="IPR015943">
    <property type="entry name" value="WD40/YVTN_repeat-like_dom_sf"/>
</dbReference>
<keyword evidence="2" id="KW-0677">Repeat</keyword>
<dbReference type="SMART" id="SM00320">
    <property type="entry name" value="WD40"/>
    <property type="match status" value="1"/>
</dbReference>
<sequence>MELKQKELLEKDNEIKKIQRESQQELLKLRADIEIMKKDFNEKESKQLSHYDQLIKLLQEKNEKLTQDVQKLSNKYEQKENDNTLSSNSKHSSAYTLDLLRSSKLLKIFSGHSDPIISLQYFSLDGGRFLCSGSGDSTVRVWNLDNNKQIQ</sequence>